<protein>
    <submittedName>
        <fullName evidence="6">C-type cytochrome biogenesis protein CcmI</fullName>
    </submittedName>
</protein>
<dbReference type="SUPFAM" id="SSF48452">
    <property type="entry name" value="TPR-like"/>
    <property type="match status" value="1"/>
</dbReference>
<dbReference type="PROSITE" id="PS50005">
    <property type="entry name" value="TPR"/>
    <property type="match status" value="2"/>
</dbReference>
<dbReference type="Gene3D" id="1.25.40.10">
    <property type="entry name" value="Tetratricopeptide repeat domain"/>
    <property type="match status" value="1"/>
</dbReference>
<name>A0AB38YCB0_9GAMM</name>
<dbReference type="RefSeq" id="WP_304994249.1">
    <property type="nucleotide sequence ID" value="NZ_CP101717.1"/>
</dbReference>
<accession>A0AB38YCB0</accession>
<reference evidence="6" key="1">
    <citation type="submission" date="2022-07" db="EMBL/GenBank/DDBJ databases">
        <title>Complete genome sequence of Salinispirillum sp. LH10-3-1 capable of multiple carbohydrate inversion isolated from a soda lake.</title>
        <authorList>
            <person name="Liu J."/>
            <person name="Zhai Y."/>
            <person name="Zhang H."/>
            <person name="Yang H."/>
            <person name="Qu J."/>
            <person name="Li J."/>
        </authorList>
    </citation>
    <scope>NUCLEOTIDE SEQUENCE</scope>
    <source>
        <strain evidence="6">LH 10-3-1</strain>
    </source>
</reference>
<dbReference type="InterPro" id="IPR011990">
    <property type="entry name" value="TPR-like_helical_dom_sf"/>
</dbReference>
<dbReference type="EMBL" id="CP101717">
    <property type="protein sequence ID" value="WLD56963.1"/>
    <property type="molecule type" value="Genomic_DNA"/>
</dbReference>
<dbReference type="PANTHER" id="PTHR47870:SF1">
    <property type="entry name" value="CYTOCHROME C-TYPE BIOGENESIS PROTEIN CCMH"/>
    <property type="match status" value="1"/>
</dbReference>
<evidence type="ECO:0000256" key="3">
    <source>
        <dbReference type="PROSITE-ProRule" id="PRU00339"/>
    </source>
</evidence>
<keyword evidence="4" id="KW-0812">Transmembrane</keyword>
<sequence>MFAMLLVLTALLAVVLAYPALYGSSREITLARNADRVQAYELRRSELEAELNAGVIDDEQFQSLSLELDKQLLSETEVATETMKARGRLNWKWSLAATILVAVSAAALYVPLGAQQEIALYEKAQVRDRSEADFMAFMGAYESYVLGKSSATAEDWFMLADTYTQAGRFPEAIDAYDRVEERYRARGEFDPDDLSIILTSRGQLHFFLAGQMWNESVERDFREAIRLNPENIQALGTLGVAYFASGEYQQAIDVWQMFADLVPEGSGRETVIGGIRAAQERLGQEPDFEVAERTPHRVDVVFTPLPIDVNLQSVVFVLARPVGGGVPIAVQRFRVDQMPSRLTLTDNDRMSDDARLSDYEEVEVTAFVSPGGNADLGQATHEAPMIRVATLGDDTSVLLSFTAIGR</sequence>
<feature type="repeat" description="TPR" evidence="3">
    <location>
        <begin position="232"/>
        <end position="265"/>
    </location>
</feature>
<gene>
    <name evidence="6" type="primary">ccmI</name>
    <name evidence="6" type="ORF">NFC81_09490</name>
</gene>
<feature type="domain" description="Cytochrome c-type biogenesis protein H Ig-like" evidence="5">
    <location>
        <begin position="309"/>
        <end position="392"/>
    </location>
</feature>
<dbReference type="GO" id="GO:0030313">
    <property type="term" value="C:cell envelope"/>
    <property type="evidence" value="ECO:0007669"/>
    <property type="project" value="UniProtKB-SubCell"/>
</dbReference>
<organism evidence="6">
    <name type="scientific">Salinispirillum sp. LH 10-3-1</name>
    <dbReference type="NCBI Taxonomy" id="2952525"/>
    <lineage>
        <taxon>Bacteria</taxon>
        <taxon>Pseudomonadati</taxon>
        <taxon>Pseudomonadota</taxon>
        <taxon>Gammaproteobacteria</taxon>
        <taxon>Oceanospirillales</taxon>
        <taxon>Saccharospirillaceae</taxon>
        <taxon>Salinispirillum</taxon>
    </lineage>
</organism>
<dbReference type="InterPro" id="IPR017560">
    <property type="entry name" value="Cyt_c_biogenesis_CcmI"/>
</dbReference>
<keyword evidence="4" id="KW-1133">Transmembrane helix</keyword>
<dbReference type="InterPro" id="IPR051263">
    <property type="entry name" value="C-type_cytochrome_biogenesis"/>
</dbReference>
<dbReference type="InterPro" id="IPR019734">
    <property type="entry name" value="TPR_rpt"/>
</dbReference>
<keyword evidence="4" id="KW-0472">Membrane</keyword>
<proteinExistence type="predicted"/>
<comment type="subcellular location">
    <subcellularLocation>
        <location evidence="1">Cell envelope</location>
    </subcellularLocation>
</comment>
<dbReference type="InterPro" id="IPR056412">
    <property type="entry name" value="Ig_CycH"/>
</dbReference>
<dbReference type="Pfam" id="PF13432">
    <property type="entry name" value="TPR_16"/>
    <property type="match status" value="2"/>
</dbReference>
<keyword evidence="3" id="KW-0802">TPR repeat</keyword>
<dbReference type="NCBIfam" id="TIGR03142">
    <property type="entry name" value="cytochro_ccmI"/>
    <property type="match status" value="1"/>
</dbReference>
<dbReference type="AlphaFoldDB" id="A0AB38YCB0"/>
<feature type="transmembrane region" description="Helical" evidence="4">
    <location>
        <begin position="93"/>
        <end position="112"/>
    </location>
</feature>
<dbReference type="Pfam" id="PF23892">
    <property type="entry name" value="Ig_CycH"/>
    <property type="match status" value="1"/>
</dbReference>
<evidence type="ECO:0000256" key="1">
    <source>
        <dbReference type="ARBA" id="ARBA00004196"/>
    </source>
</evidence>
<dbReference type="SMART" id="SM00028">
    <property type="entry name" value="TPR"/>
    <property type="match status" value="2"/>
</dbReference>
<feature type="repeat" description="TPR" evidence="3">
    <location>
        <begin position="153"/>
        <end position="186"/>
    </location>
</feature>
<evidence type="ECO:0000256" key="2">
    <source>
        <dbReference type="ARBA" id="ARBA00022748"/>
    </source>
</evidence>
<evidence type="ECO:0000313" key="6">
    <source>
        <dbReference type="EMBL" id="WLD56963.1"/>
    </source>
</evidence>
<evidence type="ECO:0000256" key="4">
    <source>
        <dbReference type="SAM" id="Phobius"/>
    </source>
</evidence>
<dbReference type="PANTHER" id="PTHR47870">
    <property type="entry name" value="CYTOCHROME C-TYPE BIOGENESIS PROTEIN CCMH"/>
    <property type="match status" value="1"/>
</dbReference>
<dbReference type="GO" id="GO:0017004">
    <property type="term" value="P:cytochrome complex assembly"/>
    <property type="evidence" value="ECO:0007669"/>
    <property type="project" value="UniProtKB-KW"/>
</dbReference>
<evidence type="ECO:0000259" key="5">
    <source>
        <dbReference type="Pfam" id="PF23892"/>
    </source>
</evidence>
<keyword evidence="2" id="KW-0201">Cytochrome c-type biogenesis</keyword>